<sequence>MGSGGPAAGWEAGVGAGRDSVPDEGAGVGVAFDAMAFNQRDLIP</sequence>
<feature type="region of interest" description="Disordered" evidence="1">
    <location>
        <begin position="1"/>
        <end position="25"/>
    </location>
</feature>
<dbReference type="AlphaFoldDB" id="A0A1C3XFR8"/>
<organism evidence="2 3">
    <name type="scientific">Bradyrhizobium yuanmingense</name>
    <dbReference type="NCBI Taxonomy" id="108015"/>
    <lineage>
        <taxon>Bacteria</taxon>
        <taxon>Pseudomonadati</taxon>
        <taxon>Pseudomonadota</taxon>
        <taxon>Alphaproteobacteria</taxon>
        <taxon>Hyphomicrobiales</taxon>
        <taxon>Nitrobacteraceae</taxon>
        <taxon>Bradyrhizobium</taxon>
    </lineage>
</organism>
<proteinExistence type="predicted"/>
<name>A0A1C3XFR8_9BRAD</name>
<feature type="compositionally biased region" description="Gly residues" evidence="1">
    <location>
        <begin position="1"/>
        <end position="16"/>
    </location>
</feature>
<evidence type="ECO:0000256" key="1">
    <source>
        <dbReference type="SAM" id="MobiDB-lite"/>
    </source>
</evidence>
<reference evidence="2 3" key="1">
    <citation type="submission" date="2016-08" db="EMBL/GenBank/DDBJ databases">
        <authorList>
            <person name="Seilhamer J.J."/>
        </authorList>
    </citation>
    <scope>NUCLEOTIDE SEQUENCE [LARGE SCALE GENOMIC DNA]</scope>
    <source>
        <strain evidence="2 3">CCBAU 10071</strain>
    </source>
</reference>
<gene>
    <name evidence="2" type="ORF">GA0061099_101520</name>
</gene>
<evidence type="ECO:0000313" key="2">
    <source>
        <dbReference type="EMBL" id="SCB51111.1"/>
    </source>
</evidence>
<dbReference type="Proteomes" id="UP000183174">
    <property type="component" value="Unassembled WGS sequence"/>
</dbReference>
<accession>A0A1C3XFR8</accession>
<dbReference type="EMBL" id="FMAE01000015">
    <property type="protein sequence ID" value="SCB51111.1"/>
    <property type="molecule type" value="Genomic_DNA"/>
</dbReference>
<evidence type="ECO:0000313" key="3">
    <source>
        <dbReference type="Proteomes" id="UP000183174"/>
    </source>
</evidence>
<dbReference type="RefSeq" id="WP_271540116.1">
    <property type="nucleotide sequence ID" value="NZ_FMAE01000015.1"/>
</dbReference>
<protein>
    <submittedName>
        <fullName evidence="2">Uncharacterized protein</fullName>
    </submittedName>
</protein>